<sequence>MPKRQFTLNKYASIINRHGMRYYDQELNSLGIGAGQHFFLVRIFENQGINVYDLAKCGHYDKATATRAIHKMEEYGFIRRESDPADGRVCRLYTTEKARPIVDSVYTAVRKWNGILTRGMSDEEIILAERLMELMAKNAYEFTKDDQGGKTV</sequence>
<name>A0ABR7EDN7_9FIRM</name>
<evidence type="ECO:0000256" key="2">
    <source>
        <dbReference type="ARBA" id="ARBA00023125"/>
    </source>
</evidence>
<organism evidence="5 6">
    <name type="scientific">Christensenella tenuis</name>
    <dbReference type="NCBI Taxonomy" id="2763033"/>
    <lineage>
        <taxon>Bacteria</taxon>
        <taxon>Bacillati</taxon>
        <taxon>Bacillota</taxon>
        <taxon>Clostridia</taxon>
        <taxon>Christensenellales</taxon>
        <taxon>Christensenellaceae</taxon>
        <taxon>Christensenella</taxon>
    </lineage>
</organism>
<evidence type="ECO:0000313" key="6">
    <source>
        <dbReference type="Proteomes" id="UP000606889"/>
    </source>
</evidence>
<dbReference type="RefSeq" id="WP_186857422.1">
    <property type="nucleotide sequence ID" value="NZ_JACOON010000003.1"/>
</dbReference>
<dbReference type="EMBL" id="JACOON010000003">
    <property type="protein sequence ID" value="MBC5647891.1"/>
    <property type="molecule type" value="Genomic_DNA"/>
</dbReference>
<keyword evidence="2" id="KW-0238">DNA-binding</keyword>
<gene>
    <name evidence="5" type="ORF">H8S18_06045</name>
</gene>
<dbReference type="PRINTS" id="PR00598">
    <property type="entry name" value="HTHMARR"/>
</dbReference>
<dbReference type="PROSITE" id="PS01117">
    <property type="entry name" value="HTH_MARR_1"/>
    <property type="match status" value="1"/>
</dbReference>
<comment type="caution">
    <text evidence="5">The sequence shown here is derived from an EMBL/GenBank/DDBJ whole genome shotgun (WGS) entry which is preliminary data.</text>
</comment>
<dbReference type="Pfam" id="PF01047">
    <property type="entry name" value="MarR"/>
    <property type="match status" value="1"/>
</dbReference>
<evidence type="ECO:0000256" key="1">
    <source>
        <dbReference type="ARBA" id="ARBA00023015"/>
    </source>
</evidence>
<evidence type="ECO:0000313" key="5">
    <source>
        <dbReference type="EMBL" id="MBC5647891.1"/>
    </source>
</evidence>
<evidence type="ECO:0000256" key="3">
    <source>
        <dbReference type="ARBA" id="ARBA00023163"/>
    </source>
</evidence>
<keyword evidence="3" id="KW-0804">Transcription</keyword>
<keyword evidence="6" id="KW-1185">Reference proteome</keyword>
<dbReference type="PANTHER" id="PTHR42756:SF2">
    <property type="entry name" value="MARR FAMILY REGULATORY PROTEIN"/>
    <property type="match status" value="1"/>
</dbReference>
<feature type="domain" description="HTH marR-type" evidence="4">
    <location>
        <begin position="1"/>
        <end position="137"/>
    </location>
</feature>
<protein>
    <submittedName>
        <fullName evidence="5">MarR family transcriptional regulator</fullName>
    </submittedName>
</protein>
<dbReference type="Gene3D" id="1.10.10.10">
    <property type="entry name" value="Winged helix-like DNA-binding domain superfamily/Winged helix DNA-binding domain"/>
    <property type="match status" value="1"/>
</dbReference>
<evidence type="ECO:0000259" key="4">
    <source>
        <dbReference type="PROSITE" id="PS50995"/>
    </source>
</evidence>
<dbReference type="InterPro" id="IPR036390">
    <property type="entry name" value="WH_DNA-bd_sf"/>
</dbReference>
<dbReference type="PANTHER" id="PTHR42756">
    <property type="entry name" value="TRANSCRIPTIONAL REGULATOR, MARR"/>
    <property type="match status" value="1"/>
</dbReference>
<accession>A0ABR7EDN7</accession>
<proteinExistence type="predicted"/>
<keyword evidence="1" id="KW-0805">Transcription regulation</keyword>
<dbReference type="Proteomes" id="UP000606889">
    <property type="component" value="Unassembled WGS sequence"/>
</dbReference>
<reference evidence="5 6" key="1">
    <citation type="submission" date="2020-08" db="EMBL/GenBank/DDBJ databases">
        <title>Genome public.</title>
        <authorList>
            <person name="Liu C."/>
            <person name="Sun Q."/>
        </authorList>
    </citation>
    <scope>NUCLEOTIDE SEQUENCE [LARGE SCALE GENOMIC DNA]</scope>
    <source>
        <strain evidence="5 6">NSJ-35</strain>
    </source>
</reference>
<dbReference type="InterPro" id="IPR000835">
    <property type="entry name" value="HTH_MarR-typ"/>
</dbReference>
<dbReference type="InterPro" id="IPR023187">
    <property type="entry name" value="Tscrpt_reg_MarR-type_CS"/>
</dbReference>
<dbReference type="InterPro" id="IPR036388">
    <property type="entry name" value="WH-like_DNA-bd_sf"/>
</dbReference>
<dbReference type="SMART" id="SM00347">
    <property type="entry name" value="HTH_MARR"/>
    <property type="match status" value="1"/>
</dbReference>
<dbReference type="PROSITE" id="PS50995">
    <property type="entry name" value="HTH_MARR_2"/>
    <property type="match status" value="1"/>
</dbReference>
<dbReference type="SUPFAM" id="SSF46785">
    <property type="entry name" value="Winged helix' DNA-binding domain"/>
    <property type="match status" value="1"/>
</dbReference>